<evidence type="ECO:0000313" key="2">
    <source>
        <dbReference type="Proteomes" id="UP001595952"/>
    </source>
</evidence>
<reference evidence="2" key="1">
    <citation type="journal article" date="2019" name="Int. J. Syst. Evol. Microbiol.">
        <title>The Global Catalogue of Microorganisms (GCM) 10K type strain sequencing project: providing services to taxonomists for standard genome sequencing and annotation.</title>
        <authorList>
            <consortium name="The Broad Institute Genomics Platform"/>
            <consortium name="The Broad Institute Genome Sequencing Center for Infectious Disease"/>
            <person name="Wu L."/>
            <person name="Ma J."/>
        </authorList>
    </citation>
    <scope>NUCLEOTIDE SEQUENCE [LARGE SCALE GENOMIC DNA]</scope>
    <source>
        <strain evidence="2">CCUG 55995</strain>
    </source>
</reference>
<accession>A0ABV9I8P7</accession>
<organism evidence="1 2">
    <name type="scientific">Deinococcus hohokamensis</name>
    <dbReference type="NCBI Taxonomy" id="309883"/>
    <lineage>
        <taxon>Bacteria</taxon>
        <taxon>Thermotogati</taxon>
        <taxon>Deinococcota</taxon>
        <taxon>Deinococci</taxon>
        <taxon>Deinococcales</taxon>
        <taxon>Deinococcaceae</taxon>
        <taxon>Deinococcus</taxon>
    </lineage>
</organism>
<gene>
    <name evidence="1" type="ORF">ACFO0D_05720</name>
</gene>
<proteinExistence type="predicted"/>
<protein>
    <submittedName>
        <fullName evidence="1">Uncharacterized protein</fullName>
    </submittedName>
</protein>
<name>A0ABV9I8P7_9DEIO</name>
<dbReference type="RefSeq" id="WP_380060863.1">
    <property type="nucleotide sequence ID" value="NZ_JBHSEI010000002.1"/>
</dbReference>
<evidence type="ECO:0000313" key="1">
    <source>
        <dbReference type="EMBL" id="MFC4637834.1"/>
    </source>
</evidence>
<dbReference type="Proteomes" id="UP001595952">
    <property type="component" value="Unassembled WGS sequence"/>
</dbReference>
<keyword evidence="2" id="KW-1185">Reference proteome</keyword>
<comment type="caution">
    <text evidence="1">The sequence shown here is derived from an EMBL/GenBank/DDBJ whole genome shotgun (WGS) entry which is preliminary data.</text>
</comment>
<dbReference type="EMBL" id="JBHSEI010000002">
    <property type="protein sequence ID" value="MFC4637834.1"/>
    <property type="molecule type" value="Genomic_DNA"/>
</dbReference>
<sequence>MNPIRLLTLLLRSRATLDPIDITLGRVEVSVIPNRDTGERRAATTEGSHTLVAAFEATGTFPRGEQQ</sequence>